<proteinExistence type="inferred from homology"/>
<evidence type="ECO:0000256" key="5">
    <source>
        <dbReference type="PIRSR" id="PIRSR002583-1"/>
    </source>
</evidence>
<dbReference type="InterPro" id="IPR036890">
    <property type="entry name" value="HATPase_C_sf"/>
</dbReference>
<keyword evidence="8" id="KW-1185">Reference proteome</keyword>
<name>A0A941HZ46_9MICO</name>
<dbReference type="EMBL" id="JAGSNF010000004">
    <property type="protein sequence ID" value="MBR7742567.1"/>
    <property type="molecule type" value="Genomic_DNA"/>
</dbReference>
<reference evidence="7" key="1">
    <citation type="submission" date="2021-04" db="EMBL/GenBank/DDBJ databases">
        <title>Phycicoccus avicenniae sp. nov., a novel endophytic actinomycetes isolated from branch of Avicennia mariana.</title>
        <authorList>
            <person name="Tuo L."/>
        </authorList>
    </citation>
    <scope>NUCLEOTIDE SEQUENCE</scope>
    <source>
        <strain evidence="7">BSK3Z-2</strain>
    </source>
</reference>
<evidence type="ECO:0000256" key="1">
    <source>
        <dbReference type="ARBA" id="ARBA00008239"/>
    </source>
</evidence>
<feature type="binding site" evidence="5">
    <location>
        <position position="207"/>
    </location>
    <ligand>
        <name>ATP</name>
        <dbReference type="ChEBI" id="CHEBI:30616"/>
    </ligand>
</feature>
<evidence type="ECO:0000256" key="4">
    <source>
        <dbReference type="ARBA" id="ARBA00023186"/>
    </source>
</evidence>
<dbReference type="Gene3D" id="3.30.230.80">
    <property type="match status" value="1"/>
</dbReference>
<keyword evidence="4" id="KW-0143">Chaperone</keyword>
<evidence type="ECO:0000256" key="3">
    <source>
        <dbReference type="ARBA" id="ARBA00022840"/>
    </source>
</evidence>
<evidence type="ECO:0000313" key="8">
    <source>
        <dbReference type="Proteomes" id="UP000677016"/>
    </source>
</evidence>
<dbReference type="GO" id="GO:0016887">
    <property type="term" value="F:ATP hydrolysis activity"/>
    <property type="evidence" value="ECO:0007669"/>
    <property type="project" value="InterPro"/>
</dbReference>
<dbReference type="Proteomes" id="UP000677016">
    <property type="component" value="Unassembled WGS sequence"/>
</dbReference>
<dbReference type="SUPFAM" id="SSF55874">
    <property type="entry name" value="ATPase domain of HSP90 chaperone/DNA topoisomerase II/histidine kinase"/>
    <property type="match status" value="1"/>
</dbReference>
<dbReference type="RefSeq" id="WP_211601730.1">
    <property type="nucleotide sequence ID" value="NZ_JAGSNF010000004.1"/>
</dbReference>
<dbReference type="AlphaFoldDB" id="A0A941HZ46"/>
<comment type="similarity">
    <text evidence="1">Belongs to the heat shock protein 90 family.</text>
</comment>
<evidence type="ECO:0000256" key="2">
    <source>
        <dbReference type="ARBA" id="ARBA00022741"/>
    </source>
</evidence>
<evidence type="ECO:0000256" key="6">
    <source>
        <dbReference type="SAM" id="MobiDB-lite"/>
    </source>
</evidence>
<dbReference type="GO" id="GO:0005524">
    <property type="term" value="F:ATP binding"/>
    <property type="evidence" value="ECO:0007669"/>
    <property type="project" value="UniProtKB-KW"/>
</dbReference>
<feature type="compositionally biased region" description="Basic and acidic residues" evidence="6">
    <location>
        <begin position="1"/>
        <end position="10"/>
    </location>
</feature>
<protein>
    <submittedName>
        <fullName evidence="7">ATP-binding protein</fullName>
    </submittedName>
</protein>
<sequence length="608" mass="64049">MRQRNADRTTEPGPEPEALLPSARRGADRGAGRPVAAGGPDPAPAADAAAREQFHVDLRGIVDVLSHHLYSSPRVFLRELLQNATDALEARARLEPGFAGAVRVTSARGAEPLVVHDDGVGLTADEMRDLLATIGGSSKRGDFAGARRQLLGQFGIGLLSCFLVGDTVELRSRSAKDPHAPTIAWVGRSDGTFSISEASTPLEGPGTEVRVHPRPEGAGWCLAPTVHDLAAAFVEHLPVDVLVDDRLVSRVTPPWDLPVEDQLRWCRERLGFEPLGIVPLDSSLLDVRGIGFVLPYTAMPGHRTGDRLYSRGMLVADSDSHVLPGWAFFCRAVIDGGDLPLTASREAFQETGSLDIVRERLGKVLLGELIMVQGLRPDAYEAVMRLHADGLKALAAQGEDMRDLLRSTMPFRTTQGDRTLDALVAAGDPVPYVTDADLYAAMVDVAVHAGRLVLDASGPHDAAIVAALDPDGRVFRALGPADVVGIADPTPVEDAAGARRLVEVASAHLPGVAVEVASFRPETRPALWWPHEPAADGTTSGLVLNALHPAVARLLAVPDAVGAADALRALHVVAMLLGRADVGPERTGVLADAVGALVTAAVAGPATA</sequence>
<feature type="compositionally biased region" description="Low complexity" evidence="6">
    <location>
        <begin position="32"/>
        <end position="48"/>
    </location>
</feature>
<dbReference type="Pfam" id="PF13589">
    <property type="entry name" value="HATPase_c_3"/>
    <property type="match status" value="1"/>
</dbReference>
<feature type="binding site" evidence="5">
    <location>
        <position position="83"/>
    </location>
    <ligand>
        <name>ATP</name>
        <dbReference type="ChEBI" id="CHEBI:30616"/>
    </ligand>
</feature>
<dbReference type="GO" id="GO:0051082">
    <property type="term" value="F:unfolded protein binding"/>
    <property type="evidence" value="ECO:0007669"/>
    <property type="project" value="InterPro"/>
</dbReference>
<accession>A0A941HZ46</accession>
<feature type="binding site" evidence="5">
    <location>
        <position position="117"/>
    </location>
    <ligand>
        <name>ATP</name>
        <dbReference type="ChEBI" id="CHEBI:30616"/>
    </ligand>
</feature>
<feature type="binding site" evidence="5">
    <location>
        <position position="79"/>
    </location>
    <ligand>
        <name>ATP</name>
        <dbReference type="ChEBI" id="CHEBI:30616"/>
    </ligand>
</feature>
<comment type="caution">
    <text evidence="7">The sequence shown here is derived from an EMBL/GenBank/DDBJ whole genome shotgun (WGS) entry which is preliminary data.</text>
</comment>
<gene>
    <name evidence="7" type="ORF">KC207_04615</name>
</gene>
<evidence type="ECO:0000313" key="7">
    <source>
        <dbReference type="EMBL" id="MBR7742567.1"/>
    </source>
</evidence>
<keyword evidence="3 5" id="KW-0067">ATP-binding</keyword>
<feature type="region of interest" description="Disordered" evidence="6">
    <location>
        <begin position="1"/>
        <end position="48"/>
    </location>
</feature>
<keyword evidence="2 5" id="KW-0547">Nucleotide-binding</keyword>
<dbReference type="InterPro" id="IPR001404">
    <property type="entry name" value="Hsp90_fam"/>
</dbReference>
<dbReference type="GO" id="GO:0140662">
    <property type="term" value="F:ATP-dependent protein folding chaperone"/>
    <property type="evidence" value="ECO:0007669"/>
    <property type="project" value="InterPro"/>
</dbReference>
<dbReference type="SUPFAM" id="SSF54211">
    <property type="entry name" value="Ribosomal protein S5 domain 2-like"/>
    <property type="match status" value="1"/>
</dbReference>
<organism evidence="7 8">
    <name type="scientific">Phycicoccus avicenniae</name>
    <dbReference type="NCBI Taxonomy" id="2828860"/>
    <lineage>
        <taxon>Bacteria</taxon>
        <taxon>Bacillati</taxon>
        <taxon>Actinomycetota</taxon>
        <taxon>Actinomycetes</taxon>
        <taxon>Micrococcales</taxon>
        <taxon>Intrasporangiaceae</taxon>
        <taxon>Phycicoccus</taxon>
    </lineage>
</organism>
<dbReference type="InterPro" id="IPR020568">
    <property type="entry name" value="Ribosomal_Su5_D2-typ_SF"/>
</dbReference>
<dbReference type="PANTHER" id="PTHR11528">
    <property type="entry name" value="HEAT SHOCK PROTEIN 90 FAMILY MEMBER"/>
    <property type="match status" value="1"/>
</dbReference>
<dbReference type="Gene3D" id="3.30.565.10">
    <property type="entry name" value="Histidine kinase-like ATPase, C-terminal domain"/>
    <property type="match status" value="1"/>
</dbReference>
<dbReference type="Pfam" id="PF00183">
    <property type="entry name" value="HSP90"/>
    <property type="match status" value="1"/>
</dbReference>